<dbReference type="InterPro" id="IPR011138">
    <property type="entry name" value="Cytochrome_b-558"/>
</dbReference>
<keyword evidence="4" id="KW-0479">Metal-binding</keyword>
<dbReference type="RefSeq" id="WP_248345366.1">
    <property type="nucleotide sequence ID" value="NZ_AP025592.1"/>
</dbReference>
<keyword evidence="3 8" id="KW-0812">Transmembrane</keyword>
<accession>A0ABM7X8L1</accession>
<evidence type="ECO:0000256" key="8">
    <source>
        <dbReference type="SAM" id="Phobius"/>
    </source>
</evidence>
<keyword evidence="10" id="KW-1185">Reference proteome</keyword>
<dbReference type="NCBIfam" id="TIGR02046">
    <property type="entry name" value="sdhC_b558_fam"/>
    <property type="match status" value="1"/>
</dbReference>
<evidence type="ECO:0000313" key="10">
    <source>
        <dbReference type="Proteomes" id="UP001162734"/>
    </source>
</evidence>
<sequence>MSVAGTKSIETSAPKPTGALLAFWNNPIGKKALMSLTGIILSLYVLAHLLGNMQIYMGSDVINRYAELLHTNAGLLWTARVVLLVAVGVHAIAGVQLYLSKASTRPIAYAQRVNVVSTTASRTMIWSGILIFAFVIYHVLDLTVGVAHLGQYEEVRPFQNVTSGFTYPLAVVAYVVAMVGIGFHLWHGLYSLFQSLGMSHPRYTPMIQKGAAILATLIALANISVPIAVLTGLLR</sequence>
<name>A0ABM7X8L1_9BACT</name>
<protein>
    <submittedName>
        <fullName evidence="9">Succinate dehydrogenase</fullName>
    </submittedName>
</protein>
<keyword evidence="2" id="KW-0349">Heme</keyword>
<dbReference type="InterPro" id="IPR000701">
    <property type="entry name" value="SuccDH_FuR_B_TM-su"/>
</dbReference>
<feature type="transmembrane region" description="Helical" evidence="8">
    <location>
        <begin position="77"/>
        <end position="99"/>
    </location>
</feature>
<gene>
    <name evidence="9" type="ORF">AMPC_12960</name>
</gene>
<dbReference type="Proteomes" id="UP001162734">
    <property type="component" value="Chromosome"/>
</dbReference>
<evidence type="ECO:0000256" key="6">
    <source>
        <dbReference type="ARBA" id="ARBA00023004"/>
    </source>
</evidence>
<keyword evidence="5 8" id="KW-1133">Transmembrane helix</keyword>
<dbReference type="InterPro" id="IPR034804">
    <property type="entry name" value="SQR/QFR_C/D"/>
</dbReference>
<evidence type="ECO:0000256" key="1">
    <source>
        <dbReference type="ARBA" id="ARBA00004370"/>
    </source>
</evidence>
<dbReference type="CDD" id="cd03498">
    <property type="entry name" value="SQR_TypeB_2_TM"/>
    <property type="match status" value="1"/>
</dbReference>
<feature type="transmembrane region" description="Helical" evidence="8">
    <location>
        <begin position="211"/>
        <end position="234"/>
    </location>
</feature>
<evidence type="ECO:0000256" key="3">
    <source>
        <dbReference type="ARBA" id="ARBA00022692"/>
    </source>
</evidence>
<feature type="transmembrane region" description="Helical" evidence="8">
    <location>
        <begin position="120"/>
        <end position="140"/>
    </location>
</feature>
<proteinExistence type="predicted"/>
<dbReference type="EMBL" id="AP025592">
    <property type="protein sequence ID" value="BDG08183.1"/>
    <property type="molecule type" value="Genomic_DNA"/>
</dbReference>
<reference evidence="10" key="1">
    <citation type="journal article" date="2022" name="Int. J. Syst. Evol. Microbiol.">
        <title>Anaeromyxobacter oryzae sp. nov., Anaeromyxobacter diazotrophicus sp. nov. and Anaeromyxobacter paludicola sp. nov., isolated from paddy soils.</title>
        <authorList>
            <person name="Itoh H."/>
            <person name="Xu Z."/>
            <person name="Mise K."/>
            <person name="Masuda Y."/>
            <person name="Ushijima N."/>
            <person name="Hayakawa C."/>
            <person name="Shiratori Y."/>
            <person name="Senoo K."/>
        </authorList>
    </citation>
    <scope>NUCLEOTIDE SEQUENCE [LARGE SCALE GENOMIC DNA]</scope>
    <source>
        <strain evidence="10">Red630</strain>
    </source>
</reference>
<keyword evidence="7 8" id="KW-0472">Membrane</keyword>
<evidence type="ECO:0000256" key="7">
    <source>
        <dbReference type="ARBA" id="ARBA00023136"/>
    </source>
</evidence>
<evidence type="ECO:0000256" key="2">
    <source>
        <dbReference type="ARBA" id="ARBA00022617"/>
    </source>
</evidence>
<evidence type="ECO:0000256" key="5">
    <source>
        <dbReference type="ARBA" id="ARBA00022989"/>
    </source>
</evidence>
<evidence type="ECO:0000256" key="4">
    <source>
        <dbReference type="ARBA" id="ARBA00022723"/>
    </source>
</evidence>
<feature type="transmembrane region" description="Helical" evidence="8">
    <location>
        <begin position="33"/>
        <end position="57"/>
    </location>
</feature>
<evidence type="ECO:0000313" key="9">
    <source>
        <dbReference type="EMBL" id="BDG08183.1"/>
    </source>
</evidence>
<feature type="transmembrane region" description="Helical" evidence="8">
    <location>
        <begin position="165"/>
        <end position="190"/>
    </location>
</feature>
<dbReference type="SUPFAM" id="SSF81343">
    <property type="entry name" value="Fumarate reductase respiratory complex transmembrane subunits"/>
    <property type="match status" value="1"/>
</dbReference>
<organism evidence="9 10">
    <name type="scientific">Anaeromyxobacter paludicola</name>
    <dbReference type="NCBI Taxonomy" id="2918171"/>
    <lineage>
        <taxon>Bacteria</taxon>
        <taxon>Pseudomonadati</taxon>
        <taxon>Myxococcota</taxon>
        <taxon>Myxococcia</taxon>
        <taxon>Myxococcales</taxon>
        <taxon>Cystobacterineae</taxon>
        <taxon>Anaeromyxobacteraceae</taxon>
        <taxon>Anaeromyxobacter</taxon>
    </lineage>
</organism>
<dbReference type="Pfam" id="PF01127">
    <property type="entry name" value="Sdh_cyt"/>
    <property type="match status" value="1"/>
</dbReference>
<keyword evidence="6" id="KW-0408">Iron</keyword>
<dbReference type="Gene3D" id="1.20.1300.10">
    <property type="entry name" value="Fumarate reductase/succinate dehydrogenase, transmembrane subunit"/>
    <property type="match status" value="1"/>
</dbReference>
<comment type="subcellular location">
    <subcellularLocation>
        <location evidence="1">Membrane</location>
    </subcellularLocation>
</comment>